<dbReference type="EMBL" id="JAHLJV010000063">
    <property type="protein sequence ID" value="KAK1579682.1"/>
    <property type="molecule type" value="Genomic_DNA"/>
</dbReference>
<dbReference type="Proteomes" id="UP001230504">
    <property type="component" value="Unassembled WGS sequence"/>
</dbReference>
<protein>
    <submittedName>
        <fullName evidence="2">Uncharacterized protein</fullName>
    </submittedName>
</protein>
<sequence length="118" mass="12812">MKLPTLATASSLVLLTLVKSALGCGAYRACNCYNDDGAANDNATQTVCSRFDSGTTNFTEGVCQYTGPDSITRVIYMYYYAMDNCDWREMCTEAGATGADSSCDNKVQEANIEYAHHN</sequence>
<dbReference type="RefSeq" id="XP_060410790.1">
    <property type="nucleotide sequence ID" value="XM_060558573.1"/>
</dbReference>
<evidence type="ECO:0000256" key="1">
    <source>
        <dbReference type="SAM" id="SignalP"/>
    </source>
</evidence>
<accession>A0AAD8V1F0</accession>
<dbReference type="GeneID" id="85442813"/>
<feature type="chain" id="PRO_5042092074" evidence="1">
    <location>
        <begin position="24"/>
        <end position="118"/>
    </location>
</feature>
<gene>
    <name evidence="2" type="ORF">LY79DRAFT_563589</name>
</gene>
<evidence type="ECO:0000313" key="3">
    <source>
        <dbReference type="Proteomes" id="UP001230504"/>
    </source>
</evidence>
<keyword evidence="1" id="KW-0732">Signal</keyword>
<feature type="signal peptide" evidence="1">
    <location>
        <begin position="1"/>
        <end position="23"/>
    </location>
</feature>
<reference evidence="2" key="1">
    <citation type="submission" date="2021-06" db="EMBL/GenBank/DDBJ databases">
        <title>Comparative genomics, transcriptomics and evolutionary studies reveal genomic signatures of adaptation to plant cell wall in hemibiotrophic fungi.</title>
        <authorList>
            <consortium name="DOE Joint Genome Institute"/>
            <person name="Baroncelli R."/>
            <person name="Diaz J.F."/>
            <person name="Benocci T."/>
            <person name="Peng M."/>
            <person name="Battaglia E."/>
            <person name="Haridas S."/>
            <person name="Andreopoulos W."/>
            <person name="Labutti K."/>
            <person name="Pangilinan J."/>
            <person name="Floch G.L."/>
            <person name="Makela M.R."/>
            <person name="Henrissat B."/>
            <person name="Grigoriev I.V."/>
            <person name="Crouch J.A."/>
            <person name="De Vries R.P."/>
            <person name="Sukno S.A."/>
            <person name="Thon M.R."/>
        </authorList>
    </citation>
    <scope>NUCLEOTIDE SEQUENCE</scope>
    <source>
        <strain evidence="2">CBS 125086</strain>
    </source>
</reference>
<organism evidence="2 3">
    <name type="scientific">Colletotrichum navitas</name>
    <dbReference type="NCBI Taxonomy" id="681940"/>
    <lineage>
        <taxon>Eukaryota</taxon>
        <taxon>Fungi</taxon>
        <taxon>Dikarya</taxon>
        <taxon>Ascomycota</taxon>
        <taxon>Pezizomycotina</taxon>
        <taxon>Sordariomycetes</taxon>
        <taxon>Hypocreomycetidae</taxon>
        <taxon>Glomerellales</taxon>
        <taxon>Glomerellaceae</taxon>
        <taxon>Colletotrichum</taxon>
        <taxon>Colletotrichum graminicola species complex</taxon>
    </lineage>
</organism>
<evidence type="ECO:0000313" key="2">
    <source>
        <dbReference type="EMBL" id="KAK1579682.1"/>
    </source>
</evidence>
<comment type="caution">
    <text evidence="2">The sequence shown here is derived from an EMBL/GenBank/DDBJ whole genome shotgun (WGS) entry which is preliminary data.</text>
</comment>
<keyword evidence="3" id="KW-1185">Reference proteome</keyword>
<dbReference type="AlphaFoldDB" id="A0AAD8V1F0"/>
<name>A0AAD8V1F0_9PEZI</name>
<proteinExistence type="predicted"/>